<gene>
    <name evidence="1" type="ORF">CHC_T00001877001</name>
</gene>
<dbReference type="KEGG" id="ccp:CHC_T00001877001"/>
<protein>
    <submittedName>
        <fullName evidence="1">Uncharacterized protein</fullName>
    </submittedName>
</protein>
<organism evidence="1 2">
    <name type="scientific">Chondrus crispus</name>
    <name type="common">Carrageen Irish moss</name>
    <name type="synonym">Polymorpha crispa</name>
    <dbReference type="NCBI Taxonomy" id="2769"/>
    <lineage>
        <taxon>Eukaryota</taxon>
        <taxon>Rhodophyta</taxon>
        <taxon>Florideophyceae</taxon>
        <taxon>Rhodymeniophycidae</taxon>
        <taxon>Gigartinales</taxon>
        <taxon>Gigartinaceae</taxon>
        <taxon>Chondrus</taxon>
    </lineage>
</organism>
<dbReference type="Gramene" id="CDF33062">
    <property type="protein sequence ID" value="CDF33062"/>
    <property type="gene ID" value="CHC_T00001877001"/>
</dbReference>
<reference evidence="2" key="1">
    <citation type="journal article" date="2013" name="Proc. Natl. Acad. Sci. U.S.A.">
        <title>Genome structure and metabolic features in the red seaweed Chondrus crispus shed light on evolution of the Archaeplastida.</title>
        <authorList>
            <person name="Collen J."/>
            <person name="Porcel B."/>
            <person name="Carre W."/>
            <person name="Ball S.G."/>
            <person name="Chaparro C."/>
            <person name="Tonon T."/>
            <person name="Barbeyron T."/>
            <person name="Michel G."/>
            <person name="Noel B."/>
            <person name="Valentin K."/>
            <person name="Elias M."/>
            <person name="Artiguenave F."/>
            <person name="Arun A."/>
            <person name="Aury J.M."/>
            <person name="Barbosa-Neto J.F."/>
            <person name="Bothwell J.H."/>
            <person name="Bouget F.Y."/>
            <person name="Brillet L."/>
            <person name="Cabello-Hurtado F."/>
            <person name="Capella-Gutierrez S."/>
            <person name="Charrier B."/>
            <person name="Cladiere L."/>
            <person name="Cock J.M."/>
            <person name="Coelho S.M."/>
            <person name="Colleoni C."/>
            <person name="Czjzek M."/>
            <person name="Da Silva C."/>
            <person name="Delage L."/>
            <person name="Denoeud F."/>
            <person name="Deschamps P."/>
            <person name="Dittami S.M."/>
            <person name="Gabaldon T."/>
            <person name="Gachon C.M."/>
            <person name="Groisillier A."/>
            <person name="Herve C."/>
            <person name="Jabbari K."/>
            <person name="Katinka M."/>
            <person name="Kloareg B."/>
            <person name="Kowalczyk N."/>
            <person name="Labadie K."/>
            <person name="Leblanc C."/>
            <person name="Lopez P.J."/>
            <person name="McLachlan D.H."/>
            <person name="Meslet-Cladiere L."/>
            <person name="Moustafa A."/>
            <person name="Nehr Z."/>
            <person name="Nyvall Collen P."/>
            <person name="Panaud O."/>
            <person name="Partensky F."/>
            <person name="Poulain J."/>
            <person name="Rensing S.A."/>
            <person name="Rousvoal S."/>
            <person name="Samson G."/>
            <person name="Symeonidi A."/>
            <person name="Weissenbach J."/>
            <person name="Zambounis A."/>
            <person name="Wincker P."/>
            <person name="Boyen C."/>
        </authorList>
    </citation>
    <scope>NUCLEOTIDE SEQUENCE [LARGE SCALE GENOMIC DNA]</scope>
    <source>
        <strain evidence="2">cv. Stackhouse</strain>
    </source>
</reference>
<dbReference type="RefSeq" id="XP_005712865.1">
    <property type="nucleotide sequence ID" value="XM_005712808.1"/>
</dbReference>
<dbReference type="Proteomes" id="UP000012073">
    <property type="component" value="Unassembled WGS sequence"/>
</dbReference>
<evidence type="ECO:0000313" key="2">
    <source>
        <dbReference type="Proteomes" id="UP000012073"/>
    </source>
</evidence>
<sequence length="207" mass="22448">MYVICIATEDGHLLETAVLALLAQVTLAVGLIEEFDAPTHVLDSLLAGKDGEAPREFVILFGDKVALRSQEVRALVLMYTTTMLLTAMARAPRFARLLQVGADRLENEEKDGESAGAPGDTRPPAMSGFLKGAYNAVVLMAVTFRLLVWTGQVHNSEYMPALCRGVQVIAIILLHRGYLGREEEQAVPVPEPVRDIAGNVIENPIAL</sequence>
<keyword evidence="2" id="KW-1185">Reference proteome</keyword>
<proteinExistence type="predicted"/>
<dbReference type="OrthoDB" id="10659901at2759"/>
<name>R7Q3D9_CHOCR</name>
<accession>R7Q3D9</accession>
<dbReference type="AlphaFoldDB" id="R7Q3D9"/>
<dbReference type="EMBL" id="HG001632">
    <property type="protein sequence ID" value="CDF33062.1"/>
    <property type="molecule type" value="Genomic_DNA"/>
</dbReference>
<dbReference type="GeneID" id="17320578"/>
<evidence type="ECO:0000313" key="1">
    <source>
        <dbReference type="EMBL" id="CDF33062.1"/>
    </source>
</evidence>